<keyword evidence="15" id="KW-0812">Transmembrane</keyword>
<dbReference type="InterPro" id="IPR017972">
    <property type="entry name" value="Cyt_P450_CS"/>
</dbReference>
<evidence type="ECO:0000256" key="3">
    <source>
        <dbReference type="ARBA" id="ARBA00004406"/>
    </source>
</evidence>
<feature type="binding site" description="axial binding residue" evidence="13">
    <location>
        <position position="459"/>
    </location>
    <ligand>
        <name>heme</name>
        <dbReference type="ChEBI" id="CHEBI:30413"/>
    </ligand>
    <ligandPart>
        <name>Fe</name>
        <dbReference type="ChEBI" id="CHEBI:18248"/>
    </ligandPart>
</feature>
<dbReference type="AlphaFoldDB" id="A0A023F6T2"/>
<accession>A0A023F6T2</accession>
<keyword evidence="5 13" id="KW-0349">Heme</keyword>
<evidence type="ECO:0000256" key="5">
    <source>
        <dbReference type="ARBA" id="ARBA00022617"/>
    </source>
</evidence>
<protein>
    <submittedName>
        <fullName evidence="16">Putative cytochrome</fullName>
    </submittedName>
</protein>
<dbReference type="Gene3D" id="1.10.630.10">
    <property type="entry name" value="Cytochrome P450"/>
    <property type="match status" value="1"/>
</dbReference>
<dbReference type="InterPro" id="IPR001128">
    <property type="entry name" value="Cyt_P450"/>
</dbReference>
<proteinExistence type="evidence at transcript level"/>
<dbReference type="InterPro" id="IPR050476">
    <property type="entry name" value="Insect_CytP450_Detox"/>
</dbReference>
<dbReference type="FunFam" id="1.10.630.10:FF:000042">
    <property type="entry name" value="Cytochrome P450"/>
    <property type="match status" value="1"/>
</dbReference>
<evidence type="ECO:0000256" key="8">
    <source>
        <dbReference type="ARBA" id="ARBA00022848"/>
    </source>
</evidence>
<keyword evidence="7" id="KW-0256">Endoplasmic reticulum</keyword>
<evidence type="ECO:0000256" key="10">
    <source>
        <dbReference type="ARBA" id="ARBA00023004"/>
    </source>
</evidence>
<dbReference type="Pfam" id="PF00067">
    <property type="entry name" value="p450"/>
    <property type="match status" value="1"/>
</dbReference>
<keyword evidence="6 13" id="KW-0479">Metal-binding</keyword>
<name>A0A023F6T2_TRIIF</name>
<comment type="similarity">
    <text evidence="4 14">Belongs to the cytochrome P450 family.</text>
</comment>
<dbReference type="SUPFAM" id="SSF48264">
    <property type="entry name" value="Cytochrome P450"/>
    <property type="match status" value="1"/>
</dbReference>
<keyword evidence="15" id="KW-1133">Transmembrane helix</keyword>
<dbReference type="PANTHER" id="PTHR24292:SF104">
    <property type="entry name" value="CYTOCHROME P450 308A1-RELATED"/>
    <property type="match status" value="1"/>
</dbReference>
<evidence type="ECO:0000256" key="11">
    <source>
        <dbReference type="ARBA" id="ARBA00023033"/>
    </source>
</evidence>
<keyword evidence="11 14" id="KW-0503">Monooxygenase</keyword>
<evidence type="ECO:0000256" key="6">
    <source>
        <dbReference type="ARBA" id="ARBA00022723"/>
    </source>
</evidence>
<evidence type="ECO:0000256" key="15">
    <source>
        <dbReference type="SAM" id="Phobius"/>
    </source>
</evidence>
<sequence>MELSEITLILFAIAITLFIYSLMKMLACYNYWKNHHISYLKPLPLFGNLLPVFSFKKSIGDFYKEAYHKFPNEKVVGVYETILPVLIVRDPKIVEKILVKDFQYFTDRPPFAEETGLFAYGLFQLRGSAWRSMRYKISPAFTSGKLKGMFSGMLECTDEMIAKINANLDKDYELREALSTYIINVIANSVFGIQITNKNAMDDFIKMGISIFNTKPTKFVETILLFVLPKVAEKLGFTFMTEEATNYYKGLIKNTLKQRENGQYERNDYTQQLLKLKQQGAIEVQSKVADDKEFNLASAASSENIEITDDILAGQAFQFLSAGFYPLLVVTLFVMHDLAQYPEVQERARNHVREVLEKHNGYSYACIQDMTYLEQCIQETLRIHPIIAFLFRGCTKKYHLSEAGLVIEKGQKVVIPIGALQMDPKYYPNPEVYNPERFPPNVSKQNFTYLPFGDGPRFCIGFRYAMIVMKLGITKILSNYKLKLSPKNEVPMEFNKQSLLQIPKNPIWFNITPI</sequence>
<keyword evidence="10 13" id="KW-0408">Iron</keyword>
<dbReference type="EMBL" id="GBBI01001769">
    <property type="protein sequence ID" value="JAC16943.1"/>
    <property type="molecule type" value="mRNA"/>
</dbReference>
<dbReference type="PANTHER" id="PTHR24292">
    <property type="entry name" value="CYTOCHROME P450"/>
    <property type="match status" value="1"/>
</dbReference>
<keyword evidence="9 14" id="KW-0560">Oxidoreductase</keyword>
<dbReference type="InterPro" id="IPR002401">
    <property type="entry name" value="Cyt_P450_E_grp-I"/>
</dbReference>
<dbReference type="PROSITE" id="PS00086">
    <property type="entry name" value="CYTOCHROME_P450"/>
    <property type="match status" value="1"/>
</dbReference>
<dbReference type="PRINTS" id="PR00463">
    <property type="entry name" value="EP450I"/>
</dbReference>
<dbReference type="InterPro" id="IPR036396">
    <property type="entry name" value="Cyt_P450_sf"/>
</dbReference>
<dbReference type="GO" id="GO:0016705">
    <property type="term" value="F:oxidoreductase activity, acting on paired donors, with incorporation or reduction of molecular oxygen"/>
    <property type="evidence" value="ECO:0007669"/>
    <property type="project" value="InterPro"/>
</dbReference>
<evidence type="ECO:0000256" key="2">
    <source>
        <dbReference type="ARBA" id="ARBA00004174"/>
    </source>
</evidence>
<evidence type="ECO:0000256" key="12">
    <source>
        <dbReference type="ARBA" id="ARBA00023136"/>
    </source>
</evidence>
<comment type="subcellular location">
    <subcellularLocation>
        <location evidence="3">Endoplasmic reticulum membrane</location>
        <topology evidence="3">Peripheral membrane protein</topology>
    </subcellularLocation>
    <subcellularLocation>
        <location evidence="2">Microsome membrane</location>
        <topology evidence="2">Peripheral membrane protein</topology>
    </subcellularLocation>
</comment>
<reference evidence="16" key="1">
    <citation type="journal article" date="2014" name="PLoS Negl. Trop. Dis.">
        <title>An updated insight into the Sialotranscriptome of Triatoma infestans: developmental stage and geographic variations.</title>
        <authorList>
            <person name="Schwarz A."/>
            <person name="Medrano-Mercado N."/>
            <person name="Schaub G.A."/>
            <person name="Struchiner C.J."/>
            <person name="Bargues M.D."/>
            <person name="Levy M.Z."/>
            <person name="Ribeiro J.M."/>
        </authorList>
    </citation>
    <scope>NUCLEOTIDE SEQUENCE</scope>
    <source>
        <strain evidence="16">Chile</strain>
        <tissue evidence="16">Salivary glands</tissue>
    </source>
</reference>
<evidence type="ECO:0000256" key="7">
    <source>
        <dbReference type="ARBA" id="ARBA00022824"/>
    </source>
</evidence>
<dbReference type="GO" id="GO:0020037">
    <property type="term" value="F:heme binding"/>
    <property type="evidence" value="ECO:0007669"/>
    <property type="project" value="InterPro"/>
</dbReference>
<dbReference type="GO" id="GO:0005506">
    <property type="term" value="F:iron ion binding"/>
    <property type="evidence" value="ECO:0007669"/>
    <property type="project" value="InterPro"/>
</dbReference>
<evidence type="ECO:0000256" key="4">
    <source>
        <dbReference type="ARBA" id="ARBA00010617"/>
    </source>
</evidence>
<evidence type="ECO:0000313" key="16">
    <source>
        <dbReference type="EMBL" id="JAC16943.1"/>
    </source>
</evidence>
<keyword evidence="12 15" id="KW-0472">Membrane</keyword>
<dbReference type="GO" id="GO:0004497">
    <property type="term" value="F:monooxygenase activity"/>
    <property type="evidence" value="ECO:0007669"/>
    <property type="project" value="UniProtKB-KW"/>
</dbReference>
<dbReference type="CDD" id="cd11056">
    <property type="entry name" value="CYP6-like"/>
    <property type="match status" value="1"/>
</dbReference>
<organism evidence="16">
    <name type="scientific">Triatoma infestans</name>
    <name type="common">Assassin bug</name>
    <dbReference type="NCBI Taxonomy" id="30076"/>
    <lineage>
        <taxon>Eukaryota</taxon>
        <taxon>Metazoa</taxon>
        <taxon>Ecdysozoa</taxon>
        <taxon>Arthropoda</taxon>
        <taxon>Hexapoda</taxon>
        <taxon>Insecta</taxon>
        <taxon>Pterygota</taxon>
        <taxon>Neoptera</taxon>
        <taxon>Paraneoptera</taxon>
        <taxon>Hemiptera</taxon>
        <taxon>Heteroptera</taxon>
        <taxon>Panheteroptera</taxon>
        <taxon>Cimicomorpha</taxon>
        <taxon>Reduviidae</taxon>
        <taxon>Triatominae</taxon>
        <taxon>Triatoma</taxon>
    </lineage>
</organism>
<evidence type="ECO:0000256" key="1">
    <source>
        <dbReference type="ARBA" id="ARBA00001971"/>
    </source>
</evidence>
<feature type="transmembrane region" description="Helical" evidence="15">
    <location>
        <begin position="6"/>
        <end position="32"/>
    </location>
</feature>
<comment type="cofactor">
    <cofactor evidence="1 13">
        <name>heme</name>
        <dbReference type="ChEBI" id="CHEBI:30413"/>
    </cofactor>
</comment>
<evidence type="ECO:0000256" key="13">
    <source>
        <dbReference type="PIRSR" id="PIRSR602401-1"/>
    </source>
</evidence>
<evidence type="ECO:0000256" key="14">
    <source>
        <dbReference type="RuleBase" id="RU000461"/>
    </source>
</evidence>
<dbReference type="PRINTS" id="PR00385">
    <property type="entry name" value="P450"/>
</dbReference>
<dbReference type="GO" id="GO:0005789">
    <property type="term" value="C:endoplasmic reticulum membrane"/>
    <property type="evidence" value="ECO:0007669"/>
    <property type="project" value="UniProtKB-SubCell"/>
</dbReference>
<keyword evidence="8" id="KW-0492">Microsome</keyword>
<evidence type="ECO:0000256" key="9">
    <source>
        <dbReference type="ARBA" id="ARBA00023002"/>
    </source>
</evidence>